<keyword evidence="2" id="KW-1185">Reference proteome</keyword>
<protein>
    <submittedName>
        <fullName evidence="1">Uncharacterized protein</fullName>
    </submittedName>
</protein>
<evidence type="ECO:0000313" key="1">
    <source>
        <dbReference type="EMBL" id="MDZ5762652.1"/>
    </source>
</evidence>
<gene>
    <name evidence="1" type="ORF">Cyrtocomes_01043</name>
</gene>
<dbReference type="EMBL" id="JARGYT010000081">
    <property type="protein sequence ID" value="MDZ5762652.1"/>
    <property type="molecule type" value="Genomic_DNA"/>
</dbReference>
<dbReference type="RefSeq" id="WP_322498101.1">
    <property type="nucleotide sequence ID" value="NZ_JARGYT010000081.1"/>
</dbReference>
<comment type="caution">
    <text evidence="1">The sequence shown here is derived from an EMBL/GenBank/DDBJ whole genome shotgun (WGS) entry which is preliminary data.</text>
</comment>
<organism evidence="1 2">
    <name type="scientific">Candidatus Cyrtobacter comes</name>
    <dbReference type="NCBI Taxonomy" id="675776"/>
    <lineage>
        <taxon>Bacteria</taxon>
        <taxon>Pseudomonadati</taxon>
        <taxon>Pseudomonadota</taxon>
        <taxon>Alphaproteobacteria</taxon>
        <taxon>Rickettsiales</taxon>
        <taxon>Candidatus Midichloriaceae</taxon>
        <taxon>Candidatus Cyrtobacter</taxon>
    </lineage>
</organism>
<name>A0ABU5L9D0_9RICK</name>
<evidence type="ECO:0000313" key="2">
    <source>
        <dbReference type="Proteomes" id="UP001293791"/>
    </source>
</evidence>
<proteinExistence type="predicted"/>
<reference evidence="1 2" key="1">
    <citation type="submission" date="2023-02" db="EMBL/GenBank/DDBJ databases">
        <title>Host association and intracellularity evolved multiple times independently in the Rickettsiales.</title>
        <authorList>
            <person name="Castelli M."/>
            <person name="Nardi T."/>
            <person name="Gammuto L."/>
            <person name="Bellinzona G."/>
            <person name="Sabaneyeva E."/>
            <person name="Potekhin A."/>
            <person name="Serra V."/>
            <person name="Petroni G."/>
            <person name="Sassera D."/>
        </authorList>
    </citation>
    <scope>NUCLEOTIDE SEQUENCE [LARGE SCALE GENOMIC DNA]</scope>
    <source>
        <strain evidence="1 2">BOD18</strain>
    </source>
</reference>
<sequence length="835" mass="94650">MCPVSATSIDDLSSKLKEEEIDGEKMELLSNAVLELVHTTHDALKLRGMNKVAANVTIGLAIQGDGKDGDGLDDIRGAINSPSYAASIIGEIKSGWEKIRKFIVEAMRSALRTIMYNWELVNEQDPVKKQELTDLREFDWYRNDQMKGVIKLPSMLQWNGGSYELGKDRYLRVVVSARDLALCKRVYGEEFFNKLLRDCMPDTVINEGDRDFVEAEGFGKIIEFLNYIHPFGEDFHKVARDIILSREGRLKVGEILGIFKDGGLEELMRDNLAKGFMSKLYYDVYPDKRELRGKFMSVLLNLSALSKSDSAKLYIAQLLNSDSDILAYAPDDFQVFVGLLEEFGEDAYKYAISIQGIDKLRVLKEYITKITNQFGEQEIPPLVKRLMFCIPAELGSDRTEYGQIMNGINDLLKLYDMDKLEAVANILKDNTKLKEFFEAGIFGIGPIRDFESLIKKIDFLSKIVELGYKNIAKCMLYSSEKFNFLNNKDSTYLDRLDKLIGANYAHIYEFTTNLLFVSHKVLEGYFNFLLTTEKVFDGSGLENYIKLANNIAQLHCNSLTIHDAIAVIIEKYPDRALSILEVISKLVDIANLDTLSLKTSYMDSLSNVVANIGPNVDSNKIHECCNYLLELHNSLLKNGAKHSDLMTYSEQAPYVALLMIHCSLNTGQIEKLFKLYKEIGFYGHRLGKCLSIFENLSKVNPNIVGYIVDNLTIPQNLATLIKDEWLNNDEFVSKLSLIMANFASTDSIGAMDNLLSTLVKYDNRERCAYIIQKIYEDLPRQTGNAEHTAANTGHTTGDNTEKNYYQRLRGIKGEQSCKAFCEEILRERSHAMAVR</sequence>
<dbReference type="Proteomes" id="UP001293791">
    <property type="component" value="Unassembled WGS sequence"/>
</dbReference>
<accession>A0ABU5L9D0</accession>